<dbReference type="GO" id="GO:0004714">
    <property type="term" value="F:transmembrane receptor protein tyrosine kinase activity"/>
    <property type="evidence" value="ECO:0007669"/>
    <property type="project" value="TreeGrafter"/>
</dbReference>
<dbReference type="OrthoDB" id="4062651at2759"/>
<evidence type="ECO:0000259" key="4">
    <source>
        <dbReference type="PROSITE" id="PS50011"/>
    </source>
</evidence>
<comment type="caution">
    <text evidence="5">The sequence shown here is derived from an EMBL/GenBank/DDBJ whole genome shotgun (WGS) entry which is preliminary data.</text>
</comment>
<dbReference type="InterPro" id="IPR011009">
    <property type="entry name" value="Kinase-like_dom_sf"/>
</dbReference>
<evidence type="ECO:0000256" key="2">
    <source>
        <dbReference type="ARBA" id="ARBA00022840"/>
    </source>
</evidence>
<dbReference type="Gene3D" id="1.10.510.10">
    <property type="entry name" value="Transferase(Phosphotransferase) domain 1"/>
    <property type="match status" value="1"/>
</dbReference>
<keyword evidence="1" id="KW-0547">Nucleotide-binding</keyword>
<keyword evidence="2" id="KW-0067">ATP-binding</keyword>
<dbReference type="InterPro" id="IPR000719">
    <property type="entry name" value="Prot_kinase_dom"/>
</dbReference>
<dbReference type="SUPFAM" id="SSF56112">
    <property type="entry name" value="Protein kinase-like (PK-like)"/>
    <property type="match status" value="1"/>
</dbReference>
<evidence type="ECO:0000256" key="3">
    <source>
        <dbReference type="SAM" id="Phobius"/>
    </source>
</evidence>
<dbReference type="GO" id="GO:0007169">
    <property type="term" value="P:cell surface receptor protein tyrosine kinase signaling pathway"/>
    <property type="evidence" value="ECO:0007669"/>
    <property type="project" value="TreeGrafter"/>
</dbReference>
<dbReference type="InterPro" id="IPR050122">
    <property type="entry name" value="RTK"/>
</dbReference>
<dbReference type="AlphaFoldDB" id="A0A8T2NNZ1"/>
<dbReference type="GO" id="GO:0043235">
    <property type="term" value="C:receptor complex"/>
    <property type="evidence" value="ECO:0007669"/>
    <property type="project" value="TreeGrafter"/>
</dbReference>
<dbReference type="Proteomes" id="UP000824540">
    <property type="component" value="Unassembled WGS sequence"/>
</dbReference>
<reference evidence="5" key="1">
    <citation type="thesis" date="2021" institute="BYU ScholarsArchive" country="Provo, UT, USA">
        <title>Applications of and Algorithms for Genome Assembly and Genomic Analyses with an Emphasis on Marine Teleosts.</title>
        <authorList>
            <person name="Pickett B.D."/>
        </authorList>
    </citation>
    <scope>NUCLEOTIDE SEQUENCE</scope>
    <source>
        <strain evidence="5">HI-2016</strain>
    </source>
</reference>
<keyword evidence="3" id="KW-0812">Transmembrane</keyword>
<dbReference type="PANTHER" id="PTHR24416">
    <property type="entry name" value="TYROSINE-PROTEIN KINASE RECEPTOR"/>
    <property type="match status" value="1"/>
</dbReference>
<dbReference type="PANTHER" id="PTHR24416:SF631">
    <property type="entry name" value="SERINE_THREONINE_TYROSINE KINASE 1"/>
    <property type="match status" value="1"/>
</dbReference>
<dbReference type="Gene3D" id="3.30.200.20">
    <property type="entry name" value="Phosphorylase Kinase, domain 1"/>
    <property type="match status" value="1"/>
</dbReference>
<gene>
    <name evidence="5" type="ORF">JZ751_023978</name>
</gene>
<dbReference type="EMBL" id="JAFBMS010000056">
    <property type="protein sequence ID" value="KAG9339278.1"/>
    <property type="molecule type" value="Genomic_DNA"/>
</dbReference>
<keyword evidence="3" id="KW-0472">Membrane</keyword>
<accession>A0A8T2NNZ1</accession>
<keyword evidence="3" id="KW-1133">Transmembrane helix</keyword>
<evidence type="ECO:0000313" key="6">
    <source>
        <dbReference type="Proteomes" id="UP000824540"/>
    </source>
</evidence>
<proteinExistence type="predicted"/>
<dbReference type="PROSITE" id="PS50011">
    <property type="entry name" value="PROTEIN_KINASE_DOM"/>
    <property type="match status" value="1"/>
</dbReference>
<protein>
    <recommendedName>
        <fullName evidence="4">Protein kinase domain-containing protein</fullName>
    </recommendedName>
</protein>
<dbReference type="InterPro" id="IPR001245">
    <property type="entry name" value="Ser-Thr/Tyr_kinase_cat_dom"/>
</dbReference>
<evidence type="ECO:0000313" key="5">
    <source>
        <dbReference type="EMBL" id="KAG9339278.1"/>
    </source>
</evidence>
<dbReference type="GO" id="GO:0005524">
    <property type="term" value="F:ATP binding"/>
    <property type="evidence" value="ECO:0007669"/>
    <property type="project" value="UniProtKB-KW"/>
</dbReference>
<feature type="domain" description="Protein kinase" evidence="4">
    <location>
        <begin position="104"/>
        <end position="341"/>
    </location>
</feature>
<organism evidence="5 6">
    <name type="scientific">Albula glossodonta</name>
    <name type="common">roundjaw bonefish</name>
    <dbReference type="NCBI Taxonomy" id="121402"/>
    <lineage>
        <taxon>Eukaryota</taxon>
        <taxon>Metazoa</taxon>
        <taxon>Chordata</taxon>
        <taxon>Craniata</taxon>
        <taxon>Vertebrata</taxon>
        <taxon>Euteleostomi</taxon>
        <taxon>Actinopterygii</taxon>
        <taxon>Neopterygii</taxon>
        <taxon>Teleostei</taxon>
        <taxon>Albuliformes</taxon>
        <taxon>Albulidae</taxon>
        <taxon>Albula</taxon>
    </lineage>
</organism>
<dbReference type="Pfam" id="PF07714">
    <property type="entry name" value="PK_Tyr_Ser-Thr"/>
    <property type="match status" value="1"/>
</dbReference>
<name>A0A8T2NNZ1_9TELE</name>
<dbReference type="GO" id="GO:0005886">
    <property type="term" value="C:plasma membrane"/>
    <property type="evidence" value="ECO:0007669"/>
    <property type="project" value="TreeGrafter"/>
</dbReference>
<feature type="transmembrane region" description="Helical" evidence="3">
    <location>
        <begin position="20"/>
        <end position="44"/>
    </location>
</feature>
<evidence type="ECO:0000256" key="1">
    <source>
        <dbReference type="ARBA" id="ARBA00022741"/>
    </source>
</evidence>
<sequence length="341" mass="37273">MVDNGTMSGALPYATEGAGSGPYAVIIIPVLLAVSTVIIVVLIVRSVCCKRQDRVGTSVSTSYGNGKAVHGTGRESVFMSTVSGTLRSARDTLSLWEIPDGCTLKELEFLQTGRYGPICKCQLSRAGITSTVVVKTLRDSCSPPEVKEFVDWARFHASVCKHEKLVQMLFCRTQRLPLVLVLEAEDSGTSNPSQHFSEKSVYLVAKQVAEALEYLSSDHRLVHGDVAARSVLIGSGLSVRVSGLGMAFQAWQTGRVAKRRVADVPLKWQAPERITRLPLTDRSDVYDLMQSCWMWNYKDRPAFPTIIKQLKSGVDLADAKALSSHGTVDIFEYSKTAGVFP</sequence>
<keyword evidence="6" id="KW-1185">Reference proteome</keyword>